<gene>
    <name evidence="6" type="primary">LOC100210396</name>
</gene>
<sequence length="549" mass="61977">MPHLLFQFRRNDTNNEYPTAELLEKLFQQHSLCFDRIVKEDNDSVSVNFKSPEDAKTAYKTFDEMEISGSIISIKPARKEIDHANETKEKRIRSRFSKNKDEFFRHDYSKDQDGYPQRQKQSYNQHYDYNRHQIPQQYPCRILVPSDMVKVLLGKGGCTITAMQTNTGTKIDIHRDKGPCYRGPCDETIVTIKGDPESFSKAVREILSAFSIEYEKRDPEARKPIQLKLLAHDLLCGRIIGKGGNNLKQTKQESNVSKLIISNSIYEESSQMIPTGFVCTGERVITIEGSLDAICIAESLISKKLREYMEKDARNQYNTNMGLYHGAAFGGQINYGYNPQMYPRMYGGYTVDNFGYPAYPSSMNNYPGILGHGYLPYTPPQQVPYYGNFEPETTCILIPTKEVGAVIGRNGGYISRMKQYSGAQIRVIKGDEGGESKVEIVGPPDCQWRASLCVFSKIKETMKVAYSEAQLKTEFIVPGSCVGRVIGKKGQVVQDIQDKAQADIEVPKDKQGANDVPVYITGTFNGTQIAISRIRDIVHRARQKSDPST</sequence>
<dbReference type="Gene3D" id="3.30.1370.10">
    <property type="entry name" value="K Homology domain, type 1"/>
    <property type="match status" value="2"/>
</dbReference>
<feature type="domain" description="K Homology" evidence="4">
    <location>
        <begin position="223"/>
        <end position="306"/>
    </location>
</feature>
<dbReference type="Gene3D" id="3.30.310.210">
    <property type="match status" value="1"/>
</dbReference>
<dbReference type="RefSeq" id="XP_065667098.1">
    <property type="nucleotide sequence ID" value="XM_065811026.1"/>
</dbReference>
<dbReference type="SMART" id="SM00322">
    <property type="entry name" value="KH"/>
    <property type="match status" value="4"/>
</dbReference>
<keyword evidence="1" id="KW-0677">Repeat</keyword>
<dbReference type="InterPro" id="IPR012677">
    <property type="entry name" value="Nucleotide-bd_a/b_plait_sf"/>
</dbReference>
<dbReference type="CDD" id="cd22403">
    <property type="entry name" value="KH-I_IGF2BP_rpt4"/>
    <property type="match status" value="1"/>
</dbReference>
<dbReference type="GeneID" id="100210396"/>
<name>A0ABM4CYQ7_HYDVU</name>
<evidence type="ECO:0000313" key="6">
    <source>
        <dbReference type="RefSeq" id="XP_065667098.1"/>
    </source>
</evidence>
<accession>A0ABM4CYQ7</accession>
<dbReference type="Pfam" id="PF00013">
    <property type="entry name" value="KH_1"/>
    <property type="match status" value="4"/>
</dbReference>
<dbReference type="SUPFAM" id="SSF54928">
    <property type="entry name" value="RNA-binding domain, RBD"/>
    <property type="match status" value="1"/>
</dbReference>
<dbReference type="CDD" id="cd22401">
    <property type="entry name" value="KH-I_IGF2BP_rpt2"/>
    <property type="match status" value="1"/>
</dbReference>
<dbReference type="CDD" id="cd22402">
    <property type="entry name" value="KH-I_IGF2BP_rpt3"/>
    <property type="match status" value="1"/>
</dbReference>
<dbReference type="InterPro" id="IPR004088">
    <property type="entry name" value="KH_dom_type_1"/>
</dbReference>
<evidence type="ECO:0000259" key="4">
    <source>
        <dbReference type="SMART" id="SM00322"/>
    </source>
</evidence>
<evidence type="ECO:0000256" key="1">
    <source>
        <dbReference type="ARBA" id="ARBA00022737"/>
    </source>
</evidence>
<dbReference type="Proteomes" id="UP001652625">
    <property type="component" value="Chromosome 11"/>
</dbReference>
<organism evidence="5 6">
    <name type="scientific">Hydra vulgaris</name>
    <name type="common">Hydra</name>
    <name type="synonym">Hydra attenuata</name>
    <dbReference type="NCBI Taxonomy" id="6087"/>
    <lineage>
        <taxon>Eukaryota</taxon>
        <taxon>Metazoa</taxon>
        <taxon>Cnidaria</taxon>
        <taxon>Hydrozoa</taxon>
        <taxon>Hydroidolina</taxon>
        <taxon>Anthoathecata</taxon>
        <taxon>Aplanulata</taxon>
        <taxon>Hydridae</taxon>
        <taxon>Hydra</taxon>
    </lineage>
</organism>
<feature type="domain" description="K Homology" evidence="4">
    <location>
        <begin position="390"/>
        <end position="459"/>
    </location>
</feature>
<evidence type="ECO:0000256" key="3">
    <source>
        <dbReference type="PROSITE-ProRule" id="PRU00117"/>
    </source>
</evidence>
<evidence type="ECO:0000256" key="2">
    <source>
        <dbReference type="ARBA" id="ARBA00022845"/>
    </source>
</evidence>
<dbReference type="InterPro" id="IPR035979">
    <property type="entry name" value="RBD_domain_sf"/>
</dbReference>
<feature type="domain" description="K Homology" evidence="4">
    <location>
        <begin position="469"/>
        <end position="539"/>
    </location>
</feature>
<dbReference type="InterPro" id="IPR036612">
    <property type="entry name" value="KH_dom_type_1_sf"/>
</dbReference>
<dbReference type="PROSITE" id="PS50084">
    <property type="entry name" value="KH_TYPE_1"/>
    <property type="match status" value="4"/>
</dbReference>
<dbReference type="Gene3D" id="3.30.70.330">
    <property type="match status" value="1"/>
</dbReference>
<protein>
    <submittedName>
        <fullName evidence="6">Insulin-like growth factor 2 mRNA-binding protein 2</fullName>
    </submittedName>
</protein>
<proteinExistence type="predicted"/>
<evidence type="ECO:0000313" key="5">
    <source>
        <dbReference type="Proteomes" id="UP001652625"/>
    </source>
</evidence>
<dbReference type="SUPFAM" id="SSF54791">
    <property type="entry name" value="Eukaryotic type KH-domain (KH-domain type I)"/>
    <property type="match status" value="4"/>
</dbReference>
<dbReference type="PANTHER" id="PTHR10288">
    <property type="entry name" value="KH DOMAIN CONTAINING RNA BINDING PROTEIN"/>
    <property type="match status" value="1"/>
</dbReference>
<feature type="domain" description="K Homology" evidence="4">
    <location>
        <begin position="136"/>
        <end position="211"/>
    </location>
</feature>
<keyword evidence="5" id="KW-1185">Reference proteome</keyword>
<dbReference type="InterPro" id="IPR004087">
    <property type="entry name" value="KH_dom"/>
</dbReference>
<keyword evidence="2" id="KW-0810">Translation regulation</keyword>
<keyword evidence="3" id="KW-0694">RNA-binding</keyword>
<reference evidence="6" key="1">
    <citation type="submission" date="2025-08" db="UniProtKB">
        <authorList>
            <consortium name="RefSeq"/>
        </authorList>
    </citation>
    <scope>IDENTIFICATION</scope>
</reference>